<feature type="compositionally biased region" description="Basic and acidic residues" evidence="1">
    <location>
        <begin position="103"/>
        <end position="123"/>
    </location>
</feature>
<feature type="compositionally biased region" description="Polar residues" evidence="1">
    <location>
        <begin position="622"/>
        <end position="637"/>
    </location>
</feature>
<dbReference type="Proteomes" id="UP001443914">
    <property type="component" value="Unassembled WGS sequence"/>
</dbReference>
<dbReference type="AlphaFoldDB" id="A0AAW1MV70"/>
<reference evidence="2" key="1">
    <citation type="submission" date="2024-03" db="EMBL/GenBank/DDBJ databases">
        <title>WGS assembly of Saponaria officinalis var. Norfolk2.</title>
        <authorList>
            <person name="Jenkins J."/>
            <person name="Shu S."/>
            <person name="Grimwood J."/>
            <person name="Barry K."/>
            <person name="Goodstein D."/>
            <person name="Schmutz J."/>
            <person name="Leebens-Mack J."/>
            <person name="Osbourn A."/>
        </authorList>
    </citation>
    <scope>NUCLEOTIDE SEQUENCE [LARGE SCALE GENOMIC DNA]</scope>
    <source>
        <strain evidence="2">JIC</strain>
    </source>
</reference>
<dbReference type="EMBL" id="JBDFQZ010000002">
    <property type="protein sequence ID" value="KAK9749447.1"/>
    <property type="molecule type" value="Genomic_DNA"/>
</dbReference>
<proteinExistence type="predicted"/>
<protein>
    <submittedName>
        <fullName evidence="2">Uncharacterized protein</fullName>
    </submittedName>
</protein>
<gene>
    <name evidence="2" type="ORF">RND81_02G126300</name>
</gene>
<name>A0AAW1MV70_SAPOF</name>
<accession>A0AAW1MV70</accession>
<dbReference type="PANTHER" id="PTHR34802">
    <property type="entry name" value="CHORISMATE SYNTHASE"/>
    <property type="match status" value="1"/>
</dbReference>
<evidence type="ECO:0000256" key="1">
    <source>
        <dbReference type="SAM" id="MobiDB-lite"/>
    </source>
</evidence>
<feature type="region of interest" description="Disordered" evidence="1">
    <location>
        <begin position="62"/>
        <end position="222"/>
    </location>
</feature>
<feature type="region of interest" description="Disordered" evidence="1">
    <location>
        <begin position="609"/>
        <end position="637"/>
    </location>
</feature>
<feature type="region of interest" description="Disordered" evidence="1">
    <location>
        <begin position="944"/>
        <end position="967"/>
    </location>
</feature>
<evidence type="ECO:0000313" key="2">
    <source>
        <dbReference type="EMBL" id="KAK9749447.1"/>
    </source>
</evidence>
<dbReference type="PANTHER" id="PTHR34802:SF1">
    <property type="entry name" value="CHORISMATE SYNTHASE"/>
    <property type="match status" value="1"/>
</dbReference>
<sequence length="1010" mass="110121">MSAEIEELAVLQPEENANAESSKKSIRSYSRDFLLSFSEFEVCKKLPADFDESLLSEFHGTSYYGSLDRPRALGSSPSQGFRRTDYGSPPTRGESGSYSRGLQRWDSRSSGKSEGDSDTDSGRRIGNQARRTWQNAEHDGLLGSGSFPRPPGFAAGGAVPRFRPNENVQLSKSNEPYQPPRPYKAGPYSRRETRDSFNDETFGSSDSTSEDRAEEEKKRRAEFELMRKEQHKAFEENLKLNPGKPKDSFSEMARLQENPSDIPISSNSDKVVKETPHDASKFSVSAQALPTRPLVPPGFVSGLTDKSSAMKSHVHADAQQVENLEVEQGHQNVKCIPQERGSSDWFGEMSNSSNLKAKKDLSSILLGTDQARASALPGVTEALENGESLGFDSEINGHKMLCDPVRSTSILDKLLDNQSTMSCESTSNIVEGDDPKTVDIWSPDKLQSKFTRWFREEDKKTSGNASLEKPNSMLSLIFGGEKVENDDLNGVPTASVLPPEIILGRTASKSASSTGEVPQRFGSTSTNVSVPKASVLTCEDLEQSMLSEISGDIPRSRSLAKEQGTFEVEKDGLPGDPVDNSASQHLLSLLQGGMSLNNTTSMFGLTERLPGEDQKLGKSGLPESSTTSTREANQSDKSLTLEALFGTAFMTELHSAQRTSVGSTNRDVPDGEPFPLKMGENGDGIGGHERSILASNNGITKSTKTSDWLDFHDTGMKVDHSRLPSEADAKFGGFDRGIEARIPQEVSLINLADPTSAENSVWIPNSSSYGADLRSSLSNTSINVMEGLAAHSGARTDERSMIGFPDPLSLHSPYDMGKLEMPYQNLQPQSQASFAQLHQPQINQNRTPFHPLSSHPAHIDPHMKFIPPESGIQFPTNMGHPSFPNSSSLPTFNHHIPPVLQQMNMAGNHPPPQLVRAFPGAAPMPPHPSHTPAGFIQEHNPMHGFPFGQRQPNFGGHGMTPPGPELGVSNSPPEAFQRLLEMEMRANPKQVHPFATGGPTEAMYGHALYR</sequence>
<feature type="compositionally biased region" description="Polar residues" evidence="1">
    <location>
        <begin position="257"/>
        <end position="269"/>
    </location>
</feature>
<keyword evidence="3" id="KW-1185">Reference proteome</keyword>
<organism evidence="2 3">
    <name type="scientific">Saponaria officinalis</name>
    <name type="common">Common soapwort</name>
    <name type="synonym">Lychnis saponaria</name>
    <dbReference type="NCBI Taxonomy" id="3572"/>
    <lineage>
        <taxon>Eukaryota</taxon>
        <taxon>Viridiplantae</taxon>
        <taxon>Streptophyta</taxon>
        <taxon>Embryophyta</taxon>
        <taxon>Tracheophyta</taxon>
        <taxon>Spermatophyta</taxon>
        <taxon>Magnoliopsida</taxon>
        <taxon>eudicotyledons</taxon>
        <taxon>Gunneridae</taxon>
        <taxon>Pentapetalae</taxon>
        <taxon>Caryophyllales</taxon>
        <taxon>Caryophyllaceae</taxon>
        <taxon>Caryophylleae</taxon>
        <taxon>Saponaria</taxon>
    </lineage>
</organism>
<comment type="caution">
    <text evidence="2">The sequence shown here is derived from an EMBL/GenBank/DDBJ whole genome shotgun (WGS) entry which is preliminary data.</text>
</comment>
<feature type="compositionally biased region" description="Basic and acidic residues" evidence="1">
    <location>
        <begin position="209"/>
        <end position="222"/>
    </location>
</feature>
<feature type="compositionally biased region" description="Basic and acidic residues" evidence="1">
    <location>
        <begin position="270"/>
        <end position="280"/>
    </location>
</feature>
<feature type="region of interest" description="Disordered" evidence="1">
    <location>
        <begin position="257"/>
        <end position="283"/>
    </location>
</feature>
<feature type="compositionally biased region" description="Polar residues" evidence="1">
    <location>
        <begin position="166"/>
        <end position="176"/>
    </location>
</feature>
<evidence type="ECO:0000313" key="3">
    <source>
        <dbReference type="Proteomes" id="UP001443914"/>
    </source>
</evidence>
<feature type="region of interest" description="Disordered" evidence="1">
    <location>
        <begin position="507"/>
        <end position="526"/>
    </location>
</feature>